<dbReference type="InterPro" id="IPR006645">
    <property type="entry name" value="NGN-like_dom"/>
</dbReference>
<keyword evidence="5" id="KW-0614">Plasmid</keyword>
<dbReference type="SUPFAM" id="SSF82679">
    <property type="entry name" value="N-utilization substance G protein NusG, N-terminal domain"/>
    <property type="match status" value="1"/>
</dbReference>
<dbReference type="Gene3D" id="3.30.70.940">
    <property type="entry name" value="NusG, N-terminal domain"/>
    <property type="match status" value="1"/>
</dbReference>
<evidence type="ECO:0000313" key="6">
    <source>
        <dbReference type="Proteomes" id="UP000298595"/>
    </source>
</evidence>
<dbReference type="Pfam" id="PF02357">
    <property type="entry name" value="NusG"/>
    <property type="match status" value="1"/>
</dbReference>
<accession>A0A4D8PNY2</accession>
<keyword evidence="1" id="KW-0889">Transcription antitermination</keyword>
<dbReference type="InterPro" id="IPR043425">
    <property type="entry name" value="NusG-like"/>
</dbReference>
<dbReference type="InterPro" id="IPR036735">
    <property type="entry name" value="NGN_dom_sf"/>
</dbReference>
<geneLocation type="plasmid" evidence="5 6">
    <name>p1</name>
</geneLocation>
<gene>
    <name evidence="5" type="ORF">D3093_17025</name>
</gene>
<dbReference type="PANTHER" id="PTHR30265">
    <property type="entry name" value="RHO-INTERACTING TRANSCRIPTION TERMINATION FACTOR NUSG"/>
    <property type="match status" value="1"/>
</dbReference>
<dbReference type="KEGG" id="aare:D3093_17025"/>
<name>A0A4D8PNY2_9PROT</name>
<evidence type="ECO:0000256" key="3">
    <source>
        <dbReference type="ARBA" id="ARBA00023163"/>
    </source>
</evidence>
<keyword evidence="2" id="KW-0805">Transcription regulation</keyword>
<evidence type="ECO:0000313" key="5">
    <source>
        <dbReference type="EMBL" id="QCN97001.1"/>
    </source>
</evidence>
<dbReference type="GO" id="GO:0006354">
    <property type="term" value="P:DNA-templated transcription elongation"/>
    <property type="evidence" value="ECO:0007669"/>
    <property type="project" value="InterPro"/>
</dbReference>
<dbReference type="Proteomes" id="UP000298595">
    <property type="component" value="Plasmid p1"/>
</dbReference>
<dbReference type="EMBL" id="CP032322">
    <property type="protein sequence ID" value="QCN97001.1"/>
    <property type="molecule type" value="Genomic_DNA"/>
</dbReference>
<sequence length="206" mass="23072">MSGTGRDTPLRVSRCPAGCPSTTVRLRFQMTDLFSDREWFALVAHPGRQQVVKAELERQRYRVFLPMCRKQRRHAGKVEVVLRPLFDRYLFVGCHTEQPFHPITNTRGVAFLVRSASGIPCRVPPAALREVKRRCDADGGAVDLVPGARVARWQPDQPLRVLDGPFRDFIGLFAGGDGETARILLDLFGRPTIAKVDAQSLEPVQP</sequence>
<dbReference type="CDD" id="cd06091">
    <property type="entry name" value="KOW_NusG"/>
    <property type="match status" value="1"/>
</dbReference>
<dbReference type="AlphaFoldDB" id="A0A4D8PNY2"/>
<evidence type="ECO:0000259" key="4">
    <source>
        <dbReference type="SMART" id="SM00738"/>
    </source>
</evidence>
<dbReference type="SUPFAM" id="SSF50104">
    <property type="entry name" value="Translation proteins SH3-like domain"/>
    <property type="match status" value="1"/>
</dbReference>
<reference evidence="5 6" key="1">
    <citation type="submission" date="2018-09" db="EMBL/GenBank/DDBJ databases">
        <title>Whole genome based analysis of evolution and adaptive divergence in Indian and Brazilian strains of Azospirillum brasilense.</title>
        <authorList>
            <person name="Singh C."/>
            <person name="Tripathi A.K."/>
        </authorList>
    </citation>
    <scope>NUCLEOTIDE SEQUENCE [LARGE SCALE GENOMIC DNA]</scope>
    <source>
        <strain evidence="5 6">MTCC4035</strain>
        <plasmid evidence="5 6">p1</plasmid>
    </source>
</reference>
<dbReference type="InterPro" id="IPR008991">
    <property type="entry name" value="Translation_prot_SH3-like_sf"/>
</dbReference>
<feature type="domain" description="NusG-like N-terminal" evidence="4">
    <location>
        <begin position="36"/>
        <end position="135"/>
    </location>
</feature>
<dbReference type="SMART" id="SM00738">
    <property type="entry name" value="NGN"/>
    <property type="match status" value="1"/>
</dbReference>
<dbReference type="GO" id="GO:0031564">
    <property type="term" value="P:transcription antitermination"/>
    <property type="evidence" value="ECO:0007669"/>
    <property type="project" value="UniProtKB-KW"/>
</dbReference>
<evidence type="ECO:0000256" key="1">
    <source>
        <dbReference type="ARBA" id="ARBA00022814"/>
    </source>
</evidence>
<protein>
    <recommendedName>
        <fullName evidence="4">NusG-like N-terminal domain-containing protein</fullName>
    </recommendedName>
</protein>
<dbReference type="GO" id="GO:0005829">
    <property type="term" value="C:cytosol"/>
    <property type="evidence" value="ECO:0007669"/>
    <property type="project" value="TreeGrafter"/>
</dbReference>
<proteinExistence type="predicted"/>
<evidence type="ECO:0000256" key="2">
    <source>
        <dbReference type="ARBA" id="ARBA00023015"/>
    </source>
</evidence>
<organism evidence="5 6">
    <name type="scientific">Azospirillum argentinense</name>
    <dbReference type="NCBI Taxonomy" id="2970906"/>
    <lineage>
        <taxon>Bacteria</taxon>
        <taxon>Pseudomonadati</taxon>
        <taxon>Pseudomonadota</taxon>
        <taxon>Alphaproteobacteria</taxon>
        <taxon>Rhodospirillales</taxon>
        <taxon>Azospirillaceae</taxon>
        <taxon>Azospirillum</taxon>
    </lineage>
</organism>
<dbReference type="PANTHER" id="PTHR30265:SF7">
    <property type="entry name" value="TRANSCRIPTION ANTITERMINATION PROTEIN RFAH"/>
    <property type="match status" value="1"/>
</dbReference>
<keyword evidence="3" id="KW-0804">Transcription</keyword>